<dbReference type="AlphaFoldDB" id="A0A6N6N8E9"/>
<organism evidence="6 7">
    <name type="scientific">Pseudodesulfovibrio senegalensis</name>
    <dbReference type="NCBI Taxonomy" id="1721087"/>
    <lineage>
        <taxon>Bacteria</taxon>
        <taxon>Pseudomonadati</taxon>
        <taxon>Thermodesulfobacteriota</taxon>
        <taxon>Desulfovibrionia</taxon>
        <taxon>Desulfovibrionales</taxon>
        <taxon>Desulfovibrionaceae</taxon>
    </lineage>
</organism>
<dbReference type="GO" id="GO:0016887">
    <property type="term" value="F:ATP hydrolysis activity"/>
    <property type="evidence" value="ECO:0007669"/>
    <property type="project" value="InterPro"/>
</dbReference>
<evidence type="ECO:0000256" key="2">
    <source>
        <dbReference type="ARBA" id="ARBA00022448"/>
    </source>
</evidence>
<keyword evidence="7" id="KW-1185">Reference proteome</keyword>
<keyword evidence="3" id="KW-0547">Nucleotide-binding</keyword>
<dbReference type="InterPro" id="IPR027417">
    <property type="entry name" value="P-loop_NTPase"/>
</dbReference>
<proteinExistence type="inferred from homology"/>
<dbReference type="InterPro" id="IPR003439">
    <property type="entry name" value="ABC_transporter-like_ATP-bd"/>
</dbReference>
<evidence type="ECO:0000313" key="7">
    <source>
        <dbReference type="Proteomes" id="UP000438699"/>
    </source>
</evidence>
<dbReference type="GO" id="GO:0005524">
    <property type="term" value="F:ATP binding"/>
    <property type="evidence" value="ECO:0007669"/>
    <property type="project" value="UniProtKB-KW"/>
</dbReference>
<dbReference type="InterPro" id="IPR003593">
    <property type="entry name" value="AAA+_ATPase"/>
</dbReference>
<accession>A0A6N6N8E9</accession>
<protein>
    <submittedName>
        <fullName evidence="6">ABC transporter ATP-binding protein</fullName>
    </submittedName>
</protein>
<feature type="domain" description="ABC transporter" evidence="5">
    <location>
        <begin position="2"/>
        <end position="230"/>
    </location>
</feature>
<evidence type="ECO:0000259" key="5">
    <source>
        <dbReference type="PROSITE" id="PS50893"/>
    </source>
</evidence>
<dbReference type="SMART" id="SM00382">
    <property type="entry name" value="AAA"/>
    <property type="match status" value="1"/>
</dbReference>
<dbReference type="Proteomes" id="UP000438699">
    <property type="component" value="Unassembled WGS sequence"/>
</dbReference>
<comment type="caution">
    <text evidence="6">The sequence shown here is derived from an EMBL/GenBank/DDBJ whole genome shotgun (WGS) entry which is preliminary data.</text>
</comment>
<dbReference type="PANTHER" id="PTHR43553">
    <property type="entry name" value="HEAVY METAL TRANSPORTER"/>
    <property type="match status" value="1"/>
</dbReference>
<evidence type="ECO:0000313" key="6">
    <source>
        <dbReference type="EMBL" id="KAB1443881.1"/>
    </source>
</evidence>
<evidence type="ECO:0000256" key="3">
    <source>
        <dbReference type="ARBA" id="ARBA00022741"/>
    </source>
</evidence>
<evidence type="ECO:0000256" key="1">
    <source>
        <dbReference type="ARBA" id="ARBA00005417"/>
    </source>
</evidence>
<dbReference type="PROSITE" id="PS50893">
    <property type="entry name" value="ABC_TRANSPORTER_2"/>
    <property type="match status" value="1"/>
</dbReference>
<name>A0A6N6N8E9_9BACT</name>
<dbReference type="InterPro" id="IPR015856">
    <property type="entry name" value="ABC_transpr_CbiO/EcfA_su"/>
</dbReference>
<comment type="similarity">
    <text evidence="1">Belongs to the ABC transporter superfamily.</text>
</comment>
<evidence type="ECO:0000256" key="4">
    <source>
        <dbReference type="ARBA" id="ARBA00022840"/>
    </source>
</evidence>
<dbReference type="CDD" id="cd03225">
    <property type="entry name" value="ABC_cobalt_CbiO_domain1"/>
    <property type="match status" value="1"/>
</dbReference>
<reference evidence="6 7" key="1">
    <citation type="journal article" date="2017" name="Int. J. Syst. Evol. Microbiol.">
        <title>Desulfovibrio senegalensis sp. nov., a mesophilic sulfate reducer isolated from marine sediment.</title>
        <authorList>
            <person name="Thioye A."/>
            <person name="Gam Z.B.A."/>
            <person name="Mbengue M."/>
            <person name="Cayol J.L."/>
            <person name="Joseph-Bartoli M."/>
            <person name="Toure-Kane C."/>
            <person name="Labat M."/>
        </authorList>
    </citation>
    <scope>NUCLEOTIDE SEQUENCE [LARGE SCALE GENOMIC DNA]</scope>
    <source>
        <strain evidence="6 7">DSM 101509</strain>
    </source>
</reference>
<dbReference type="InterPro" id="IPR050095">
    <property type="entry name" value="ECF_ABC_transporter_ATP-bd"/>
</dbReference>
<dbReference type="EMBL" id="WAIE01000001">
    <property type="protein sequence ID" value="KAB1443881.1"/>
    <property type="molecule type" value="Genomic_DNA"/>
</dbReference>
<sequence>MIHLNDLSYGYSRGVDVLSGISLSVKPGQLLGLVGANGSGKSTVLAIMAGLLTPRQGSVLVSGGEFLENGAGNEQRVRLVMQDADLQIVGATVEEDLLLGREAEADAGIRARDIADRFGLGDVWAAPVHSLSWGMKKKLCLAGAALDRPRVLLLDEPFSGLDYPSVREMRALIDANRQQGITQVLAAHDLEAFVDMADRLAVLEKGTLVLEGVPADVLGRVASFGVRPPCSWVLNRSVTHGEEW</sequence>
<dbReference type="SUPFAM" id="SSF52540">
    <property type="entry name" value="P-loop containing nucleoside triphosphate hydrolases"/>
    <property type="match status" value="1"/>
</dbReference>
<dbReference type="PANTHER" id="PTHR43553:SF24">
    <property type="entry name" value="ENERGY-COUPLING FACTOR TRANSPORTER ATP-BINDING PROTEIN ECFA1"/>
    <property type="match status" value="1"/>
</dbReference>
<dbReference type="Gene3D" id="3.40.50.300">
    <property type="entry name" value="P-loop containing nucleotide triphosphate hydrolases"/>
    <property type="match status" value="1"/>
</dbReference>
<dbReference type="Pfam" id="PF00005">
    <property type="entry name" value="ABC_tran"/>
    <property type="match status" value="1"/>
</dbReference>
<keyword evidence="2" id="KW-0813">Transport</keyword>
<keyword evidence="4 6" id="KW-0067">ATP-binding</keyword>
<dbReference type="GO" id="GO:0042626">
    <property type="term" value="F:ATPase-coupled transmembrane transporter activity"/>
    <property type="evidence" value="ECO:0007669"/>
    <property type="project" value="TreeGrafter"/>
</dbReference>
<dbReference type="GO" id="GO:0043190">
    <property type="term" value="C:ATP-binding cassette (ABC) transporter complex"/>
    <property type="evidence" value="ECO:0007669"/>
    <property type="project" value="TreeGrafter"/>
</dbReference>
<gene>
    <name evidence="6" type="ORF">F8A88_04030</name>
</gene>
<dbReference type="OrthoDB" id="9809450at2"/>